<dbReference type="AlphaFoldDB" id="A0A366K4B5"/>
<evidence type="ECO:0000313" key="2">
    <source>
        <dbReference type="Proteomes" id="UP000252731"/>
    </source>
</evidence>
<evidence type="ECO:0000313" key="1">
    <source>
        <dbReference type="EMBL" id="RBP96599.1"/>
    </source>
</evidence>
<dbReference type="RefSeq" id="WP_113881109.1">
    <property type="nucleotide sequence ID" value="NZ_QNSF01000001.1"/>
</dbReference>
<name>A0A366K4B5_CYTFI</name>
<sequence>MAKAIKQIELVQPSAQEEQAQDIAGLLTQLSQNREAITSAIDIMGQLQKSGILDIIQGLLHSKEKVASIAIDQVNQPNMHNIIRNGFNTVDFLGSLDPQQMNIMMSAVTKGLDESAEVMKRNEKTGVLGLMKALRDPDINLAINSMLGFLKGMGREMGKEHSHYKTGE</sequence>
<reference evidence="1 2" key="1">
    <citation type="submission" date="2018-06" db="EMBL/GenBank/DDBJ databases">
        <title>Freshwater and sediment microbial communities from various areas in North America, analyzing microbe dynamics in response to fracking.</title>
        <authorList>
            <person name="Lamendella R."/>
        </authorList>
    </citation>
    <scope>NUCLEOTIDE SEQUENCE [LARGE SCALE GENOMIC DNA]</scope>
    <source>
        <strain evidence="1 2">14_TX</strain>
    </source>
</reference>
<dbReference type="PANTHER" id="PTHR38433:SF1">
    <property type="entry name" value="DUF1641 DOMAIN-CONTAINING PROTEIN"/>
    <property type="match status" value="1"/>
</dbReference>
<keyword evidence="2" id="KW-1185">Reference proteome</keyword>
<organism evidence="1 2">
    <name type="scientific">Cytobacillus firmus</name>
    <name type="common">Bacillus firmus</name>
    <dbReference type="NCBI Taxonomy" id="1399"/>
    <lineage>
        <taxon>Bacteria</taxon>
        <taxon>Bacillati</taxon>
        <taxon>Bacillota</taxon>
        <taxon>Bacilli</taxon>
        <taxon>Bacillales</taxon>
        <taxon>Bacillaceae</taxon>
        <taxon>Cytobacillus</taxon>
    </lineage>
</organism>
<dbReference type="InterPro" id="IPR012440">
    <property type="entry name" value="DUF1641"/>
</dbReference>
<dbReference type="STRING" id="1399.VL14_19020"/>
<dbReference type="OrthoDB" id="147801at2"/>
<dbReference type="Proteomes" id="UP000252731">
    <property type="component" value="Unassembled WGS sequence"/>
</dbReference>
<accession>A0A366K4B5</accession>
<dbReference type="EMBL" id="QNSF01000001">
    <property type="protein sequence ID" value="RBP96599.1"/>
    <property type="molecule type" value="Genomic_DNA"/>
</dbReference>
<protein>
    <submittedName>
        <fullName evidence="1">Uncharacterized protein YjgD (DUF1641 family)</fullName>
    </submittedName>
</protein>
<proteinExistence type="predicted"/>
<comment type="caution">
    <text evidence="1">The sequence shown here is derived from an EMBL/GenBank/DDBJ whole genome shotgun (WGS) entry which is preliminary data.</text>
</comment>
<dbReference type="Pfam" id="PF07849">
    <property type="entry name" value="DUF1641"/>
    <property type="match status" value="1"/>
</dbReference>
<dbReference type="PANTHER" id="PTHR38433">
    <property type="match status" value="1"/>
</dbReference>
<gene>
    <name evidence="1" type="ORF">DFO70_101412</name>
</gene>